<name>A0ABT6RVZ5_9ACTN</name>
<dbReference type="Proteomes" id="UP001224661">
    <property type="component" value="Unassembled WGS sequence"/>
</dbReference>
<reference evidence="2 3" key="1">
    <citation type="submission" date="2023-05" db="EMBL/GenBank/DDBJ databases">
        <title>Draft genome sequence of Streptomyces sp. B-S-A8 isolated from a cave soil in Thailand.</title>
        <authorList>
            <person name="Chamroensaksri N."/>
            <person name="Muangham S."/>
        </authorList>
    </citation>
    <scope>NUCLEOTIDE SEQUENCE [LARGE SCALE GENOMIC DNA]</scope>
    <source>
        <strain evidence="2 3">B-S-A8</strain>
    </source>
</reference>
<feature type="region of interest" description="Disordered" evidence="1">
    <location>
        <begin position="1"/>
        <end position="29"/>
    </location>
</feature>
<dbReference type="RefSeq" id="WP_282514306.1">
    <property type="nucleotide sequence ID" value="NZ_JASCIR010000013.1"/>
</dbReference>
<evidence type="ECO:0000313" key="3">
    <source>
        <dbReference type="Proteomes" id="UP001224661"/>
    </source>
</evidence>
<proteinExistence type="predicted"/>
<protein>
    <recommendedName>
        <fullName evidence="4">HEAT repeat domain-containing protein</fullName>
    </recommendedName>
</protein>
<evidence type="ECO:0000313" key="2">
    <source>
        <dbReference type="EMBL" id="MDI3387923.1"/>
    </source>
</evidence>
<gene>
    <name evidence="2" type="ORF">QIS99_17200</name>
</gene>
<evidence type="ECO:0000256" key="1">
    <source>
        <dbReference type="SAM" id="MobiDB-lite"/>
    </source>
</evidence>
<sequence length="602" mass="65358">MATPAAPQPRRPRQPSSPGPQPLTPGWLSAHFDPLPFPARTSALARYARSLTPAAYAALHHTLDAGTDHERHTALFLAVARRDLPAVATALDDPALRRRALSAAIRLPVPEPALEKQALSPARAVRHDTYRVLKRSRRHTLAAALLPRAHAQYGDDDAGRLLTACPAATVDTWLPRLDPPLGVLRTLARTAPVAVARLVADRYSGIRPHERHARSAFDRRYRALACLAARRDPDAGLVLVHAAPHLLEGEATLSVLRRPTAVLEALRARAPLQAPNRQERHCGCTPRPELSLPPGSLPRAVRTALLQLPHEDLADLAEHGTADARRSGVRQRHEVAPDALLMLLPPAERRRAVTRRAADHRNGLDAVSVTALAALTPDDRAEGDQPAHRAGQLSRTDALRRLAACADTLQNACRPEPGPGYGQVHEADTCWADTCWADTCWADTAQQTGEVIDGLVDALRAVGLHGRAEPLLRGALLSTVLRRCPYQPERWDRLLRSIEAREAPLPPSAELDDPDAWPARSALPGPLPTPDPAQVVEPALAAVRDLRARGTRSSARLACAVVRTCGERSSWSPEWRAELDALRRHQDAETAAEAMLRGPDAT</sequence>
<organism evidence="2 3">
    <name type="scientific">Streptomyces solicavernae</name>
    <dbReference type="NCBI Taxonomy" id="3043614"/>
    <lineage>
        <taxon>Bacteria</taxon>
        <taxon>Bacillati</taxon>
        <taxon>Actinomycetota</taxon>
        <taxon>Actinomycetes</taxon>
        <taxon>Kitasatosporales</taxon>
        <taxon>Streptomycetaceae</taxon>
        <taxon>Streptomyces</taxon>
    </lineage>
</organism>
<evidence type="ECO:0008006" key="4">
    <source>
        <dbReference type="Google" id="ProtNLM"/>
    </source>
</evidence>
<accession>A0ABT6RVZ5</accession>
<dbReference type="EMBL" id="JASCIR010000013">
    <property type="protein sequence ID" value="MDI3387923.1"/>
    <property type="molecule type" value="Genomic_DNA"/>
</dbReference>
<keyword evidence="3" id="KW-1185">Reference proteome</keyword>
<comment type="caution">
    <text evidence="2">The sequence shown here is derived from an EMBL/GenBank/DDBJ whole genome shotgun (WGS) entry which is preliminary data.</text>
</comment>